<sequence length="369" mass="41348">MSTSEHDYNEIRYNPQFLPPCAQSTSTPSASCNNSRLLLTDLSNFCQTIDCCRVNSYLSEIVNPFLIEPPNKPLIQLKDEKSDQSDYQQQSKEATSGINEEAELNGYPNSPTLDERKPMTCAFYYSNPGTEATWISVEPSDHPVADLEPKIEPDDWPNIPADLTTTSTPITTVNRFNDGYSPIEIGSAEPFNGQCKLNQTSTSPISSSTDISCYNSGSSVSIDHPNLLINNNPVSFHYHEDLNGLHSKQNRFPFSFLNGSYRYHNAVGRIRGGNLLSKEEQRVNACRRERVRMKAMNLAFDALRACINPSLKPRGRKFSKIETLRAAIVYISDLNEILNSDCNVDSSNQIFMSTSSGFYGWPRVSLMHN</sequence>
<dbReference type="Proteomes" id="UP000015104">
    <property type="component" value="Unassembled WGS sequence"/>
</dbReference>
<evidence type="ECO:0000256" key="4">
    <source>
        <dbReference type="ARBA" id="ARBA00023163"/>
    </source>
</evidence>
<keyword evidence="9" id="KW-1185">Reference proteome</keyword>
<evidence type="ECO:0000256" key="2">
    <source>
        <dbReference type="ARBA" id="ARBA00023015"/>
    </source>
</evidence>
<keyword evidence="1" id="KW-0217">Developmental protein</keyword>
<dbReference type="HOGENOM" id="CLU_750817_0_0_1"/>
<dbReference type="Gene3D" id="4.10.280.10">
    <property type="entry name" value="Helix-loop-helix DNA-binding domain"/>
    <property type="match status" value="1"/>
</dbReference>
<accession>T1KCH2</accession>
<dbReference type="PANTHER" id="PTHR20937:SF3">
    <property type="entry name" value="IP14615P"/>
    <property type="match status" value="1"/>
</dbReference>
<evidence type="ECO:0000256" key="1">
    <source>
        <dbReference type="ARBA" id="ARBA00022473"/>
    </source>
</evidence>
<evidence type="ECO:0000313" key="9">
    <source>
        <dbReference type="Proteomes" id="UP000015104"/>
    </source>
</evidence>
<dbReference type="SMART" id="SM00353">
    <property type="entry name" value="HLH"/>
    <property type="match status" value="1"/>
</dbReference>
<feature type="region of interest" description="Disordered" evidence="6">
    <location>
        <begin position="79"/>
        <end position="113"/>
    </location>
</feature>
<dbReference type="EMBL" id="CAEY01001960">
    <property type="status" value="NOT_ANNOTATED_CDS"/>
    <property type="molecule type" value="Genomic_DNA"/>
</dbReference>
<organism evidence="8 9">
    <name type="scientific">Tetranychus urticae</name>
    <name type="common">Two-spotted spider mite</name>
    <dbReference type="NCBI Taxonomy" id="32264"/>
    <lineage>
        <taxon>Eukaryota</taxon>
        <taxon>Metazoa</taxon>
        <taxon>Ecdysozoa</taxon>
        <taxon>Arthropoda</taxon>
        <taxon>Chelicerata</taxon>
        <taxon>Arachnida</taxon>
        <taxon>Acari</taxon>
        <taxon>Acariformes</taxon>
        <taxon>Trombidiformes</taxon>
        <taxon>Prostigmata</taxon>
        <taxon>Eleutherengona</taxon>
        <taxon>Raphignathae</taxon>
        <taxon>Tetranychoidea</taxon>
        <taxon>Tetranychidae</taxon>
        <taxon>Tetranychus</taxon>
    </lineage>
</organism>
<dbReference type="PANTHER" id="PTHR20937">
    <property type="entry name" value="IP14615P"/>
    <property type="match status" value="1"/>
</dbReference>
<keyword evidence="3" id="KW-0238">DNA-binding</keyword>
<keyword evidence="5" id="KW-0539">Nucleus</keyword>
<dbReference type="STRING" id="32264.T1KCH2"/>
<feature type="domain" description="BHLH" evidence="7">
    <location>
        <begin position="280"/>
        <end position="334"/>
    </location>
</feature>
<protein>
    <recommendedName>
        <fullName evidence="7">BHLH domain-containing protein</fullName>
    </recommendedName>
</protein>
<evidence type="ECO:0000256" key="3">
    <source>
        <dbReference type="ARBA" id="ARBA00023125"/>
    </source>
</evidence>
<evidence type="ECO:0000256" key="5">
    <source>
        <dbReference type="ARBA" id="ARBA00023242"/>
    </source>
</evidence>
<dbReference type="eggNOG" id="KOG3898">
    <property type="taxonomic scope" value="Eukaryota"/>
</dbReference>
<dbReference type="CDD" id="cd11390">
    <property type="entry name" value="bHLH_TS"/>
    <property type="match status" value="1"/>
</dbReference>
<dbReference type="PROSITE" id="PS50888">
    <property type="entry name" value="BHLH"/>
    <property type="match status" value="1"/>
</dbReference>
<dbReference type="GO" id="GO:0001707">
    <property type="term" value="P:mesoderm formation"/>
    <property type="evidence" value="ECO:0007669"/>
    <property type="project" value="TreeGrafter"/>
</dbReference>
<dbReference type="GO" id="GO:0005634">
    <property type="term" value="C:nucleus"/>
    <property type="evidence" value="ECO:0007669"/>
    <property type="project" value="TreeGrafter"/>
</dbReference>
<dbReference type="GO" id="GO:0000981">
    <property type="term" value="F:DNA-binding transcription factor activity, RNA polymerase II-specific"/>
    <property type="evidence" value="ECO:0007669"/>
    <property type="project" value="TreeGrafter"/>
</dbReference>
<keyword evidence="2" id="KW-0805">Transcription regulation</keyword>
<evidence type="ECO:0000256" key="6">
    <source>
        <dbReference type="SAM" id="MobiDB-lite"/>
    </source>
</evidence>
<dbReference type="SUPFAM" id="SSF47459">
    <property type="entry name" value="HLH, helix-loop-helix DNA-binding domain"/>
    <property type="match status" value="1"/>
</dbReference>
<dbReference type="GO" id="GO:0000978">
    <property type="term" value="F:RNA polymerase II cis-regulatory region sequence-specific DNA binding"/>
    <property type="evidence" value="ECO:0007669"/>
    <property type="project" value="TreeGrafter"/>
</dbReference>
<dbReference type="InterPro" id="IPR036638">
    <property type="entry name" value="HLH_DNA-bd_sf"/>
</dbReference>
<reference evidence="9" key="1">
    <citation type="submission" date="2011-08" db="EMBL/GenBank/DDBJ databases">
        <authorList>
            <person name="Rombauts S."/>
        </authorList>
    </citation>
    <scope>NUCLEOTIDE SEQUENCE</scope>
    <source>
        <strain evidence="9">London</strain>
    </source>
</reference>
<dbReference type="InterPro" id="IPR011598">
    <property type="entry name" value="bHLH_dom"/>
</dbReference>
<reference evidence="8" key="2">
    <citation type="submission" date="2015-06" db="UniProtKB">
        <authorList>
            <consortium name="EnsemblMetazoa"/>
        </authorList>
    </citation>
    <scope>IDENTIFICATION</scope>
</reference>
<proteinExistence type="predicted"/>
<dbReference type="EnsemblMetazoa" id="tetur08g07610.1">
    <property type="protein sequence ID" value="tetur08g07610.1"/>
    <property type="gene ID" value="tetur08g07610"/>
</dbReference>
<evidence type="ECO:0000259" key="7">
    <source>
        <dbReference type="PROSITE" id="PS50888"/>
    </source>
</evidence>
<dbReference type="AlphaFoldDB" id="T1KCH2"/>
<dbReference type="Pfam" id="PF00010">
    <property type="entry name" value="HLH"/>
    <property type="match status" value="1"/>
</dbReference>
<dbReference type="GO" id="GO:0046983">
    <property type="term" value="F:protein dimerization activity"/>
    <property type="evidence" value="ECO:0007669"/>
    <property type="project" value="InterPro"/>
</dbReference>
<keyword evidence="4" id="KW-0804">Transcription</keyword>
<name>T1KCH2_TETUR</name>
<evidence type="ECO:0000313" key="8">
    <source>
        <dbReference type="EnsemblMetazoa" id="tetur08g07610.1"/>
    </source>
</evidence>
<dbReference type="InterPro" id="IPR040259">
    <property type="entry name" value="Mesogenin/MesP"/>
</dbReference>